<organism evidence="13 14">
    <name type="scientific">Eragrostis curvula</name>
    <name type="common">weeping love grass</name>
    <dbReference type="NCBI Taxonomy" id="38414"/>
    <lineage>
        <taxon>Eukaryota</taxon>
        <taxon>Viridiplantae</taxon>
        <taxon>Streptophyta</taxon>
        <taxon>Embryophyta</taxon>
        <taxon>Tracheophyta</taxon>
        <taxon>Spermatophyta</taxon>
        <taxon>Magnoliopsida</taxon>
        <taxon>Liliopsida</taxon>
        <taxon>Poales</taxon>
        <taxon>Poaceae</taxon>
        <taxon>PACMAD clade</taxon>
        <taxon>Chloridoideae</taxon>
        <taxon>Eragrostideae</taxon>
        <taxon>Eragrostidinae</taxon>
        <taxon>Eragrostis</taxon>
    </lineage>
</organism>
<dbReference type="GO" id="GO:0006355">
    <property type="term" value="P:regulation of DNA-templated transcription"/>
    <property type="evidence" value="ECO:0007669"/>
    <property type="project" value="InterPro"/>
</dbReference>
<evidence type="ECO:0000256" key="1">
    <source>
        <dbReference type="ARBA" id="ARBA00002159"/>
    </source>
</evidence>
<dbReference type="InterPro" id="IPR033389">
    <property type="entry name" value="AUX/IAA_dom"/>
</dbReference>
<evidence type="ECO:0000313" key="14">
    <source>
        <dbReference type="Proteomes" id="UP000324897"/>
    </source>
</evidence>
<feature type="compositionally biased region" description="Acidic residues" evidence="11">
    <location>
        <begin position="130"/>
        <end position="160"/>
    </location>
</feature>
<dbReference type="GO" id="GO:0009734">
    <property type="term" value="P:auxin-activated signaling pathway"/>
    <property type="evidence" value="ECO:0007669"/>
    <property type="project" value="UniProtKB-UniRule"/>
</dbReference>
<protein>
    <recommendedName>
        <fullName evidence="10">Auxin-responsive protein</fullName>
    </recommendedName>
</protein>
<evidence type="ECO:0000256" key="4">
    <source>
        <dbReference type="ARBA" id="ARBA00011726"/>
    </source>
</evidence>
<evidence type="ECO:0000256" key="10">
    <source>
        <dbReference type="RuleBase" id="RU004549"/>
    </source>
</evidence>
<accession>A0A5J9URS1</accession>
<feature type="domain" description="PB1" evidence="12">
    <location>
        <begin position="27"/>
        <end position="128"/>
    </location>
</feature>
<evidence type="ECO:0000256" key="3">
    <source>
        <dbReference type="ARBA" id="ARBA00006728"/>
    </source>
</evidence>
<evidence type="ECO:0000259" key="12">
    <source>
        <dbReference type="PROSITE" id="PS51745"/>
    </source>
</evidence>
<name>A0A5J9URS1_9POAL</name>
<feature type="region of interest" description="Disordered" evidence="11">
    <location>
        <begin position="129"/>
        <end position="198"/>
    </location>
</feature>
<dbReference type="Proteomes" id="UP000324897">
    <property type="component" value="Chromosome 2"/>
</dbReference>
<keyword evidence="14" id="KW-1185">Reference proteome</keyword>
<comment type="subcellular location">
    <subcellularLocation>
        <location evidence="2 10">Nucleus</location>
    </subcellularLocation>
</comment>
<keyword evidence="7 10" id="KW-0804">Transcription</keyword>
<dbReference type="Gene3D" id="3.10.20.90">
    <property type="entry name" value="Phosphatidylinositol 3-kinase Catalytic Subunit, Chain A, domain 1"/>
    <property type="match status" value="1"/>
</dbReference>
<evidence type="ECO:0000256" key="9">
    <source>
        <dbReference type="ARBA" id="ARBA00023294"/>
    </source>
</evidence>
<dbReference type="Pfam" id="PF02309">
    <property type="entry name" value="AUX_IAA"/>
    <property type="match status" value="1"/>
</dbReference>
<dbReference type="PANTHER" id="PTHR31734">
    <property type="entry name" value="AUXIN-RESPONSIVE PROTEIN IAA17"/>
    <property type="match status" value="1"/>
</dbReference>
<evidence type="ECO:0000256" key="2">
    <source>
        <dbReference type="ARBA" id="ARBA00004123"/>
    </source>
</evidence>
<dbReference type="GO" id="GO:0005634">
    <property type="term" value="C:nucleus"/>
    <property type="evidence" value="ECO:0007669"/>
    <property type="project" value="UniProtKB-SubCell"/>
</dbReference>
<evidence type="ECO:0000256" key="5">
    <source>
        <dbReference type="ARBA" id="ARBA00022491"/>
    </source>
</evidence>
<reference evidence="13 14" key="1">
    <citation type="journal article" date="2019" name="Sci. Rep.">
        <title>A high-quality genome of Eragrostis curvula grass provides insights into Poaceae evolution and supports new strategies to enhance forage quality.</title>
        <authorList>
            <person name="Carballo J."/>
            <person name="Santos B.A.C.M."/>
            <person name="Zappacosta D."/>
            <person name="Garbus I."/>
            <person name="Selva J.P."/>
            <person name="Gallo C.A."/>
            <person name="Diaz A."/>
            <person name="Albertini E."/>
            <person name="Caccamo M."/>
            <person name="Echenique V."/>
        </authorList>
    </citation>
    <scope>NUCLEOTIDE SEQUENCE [LARGE SCALE GENOMIC DNA]</scope>
    <source>
        <strain evidence="14">cv. Victoria</strain>
        <tissue evidence="13">Leaf</tissue>
    </source>
</reference>
<dbReference type="PROSITE" id="PS51745">
    <property type="entry name" value="PB1"/>
    <property type="match status" value="1"/>
</dbReference>
<evidence type="ECO:0000256" key="6">
    <source>
        <dbReference type="ARBA" id="ARBA00023015"/>
    </source>
</evidence>
<feature type="non-terminal residue" evidence="13">
    <location>
        <position position="1"/>
    </location>
</feature>
<evidence type="ECO:0000313" key="13">
    <source>
        <dbReference type="EMBL" id="TVU25847.1"/>
    </source>
</evidence>
<feature type="compositionally biased region" description="Acidic residues" evidence="11">
    <location>
        <begin position="179"/>
        <end position="198"/>
    </location>
</feature>
<keyword evidence="8 10" id="KW-0539">Nucleus</keyword>
<comment type="subunit">
    <text evidence="4 10">Homodimers and heterodimers.</text>
</comment>
<dbReference type="Gramene" id="TVU25847">
    <property type="protein sequence ID" value="TVU25847"/>
    <property type="gene ID" value="EJB05_28358"/>
</dbReference>
<comment type="caution">
    <text evidence="13">The sequence shown here is derived from an EMBL/GenBank/DDBJ whole genome shotgun (WGS) entry which is preliminary data.</text>
</comment>
<keyword evidence="5 10" id="KW-0678">Repressor</keyword>
<evidence type="ECO:0000256" key="8">
    <source>
        <dbReference type="ARBA" id="ARBA00023242"/>
    </source>
</evidence>
<dbReference type="AlphaFoldDB" id="A0A5J9URS1"/>
<dbReference type="PANTHER" id="PTHR31734:SF41">
    <property type="entry name" value="AUXIN-RESPONSIVE PROTEIN IAA28-RELATED"/>
    <property type="match status" value="1"/>
</dbReference>
<proteinExistence type="inferred from homology"/>
<sequence>YRSMDEMKSANVSMEPEAEAKPGFSVSRFVKVFMQGELVGRKINLATHNSYASLSFTLKRLGNNFSMPSCELNGIVHKEEDGALDDNNFVIFYDNGSGDRFFFGEVPWEIFIISVRRIYIVRIQENVTENGEEEEGESPDVPLDGDDAPANDDGAVDDGDAVATTASADDEDAARAGSADDDDAAAAASADDDGSAED</sequence>
<evidence type="ECO:0000256" key="11">
    <source>
        <dbReference type="SAM" id="MobiDB-lite"/>
    </source>
</evidence>
<dbReference type="OrthoDB" id="1900465at2759"/>
<keyword evidence="6 10" id="KW-0805">Transcription regulation</keyword>
<dbReference type="InterPro" id="IPR053793">
    <property type="entry name" value="PB1-like"/>
</dbReference>
<dbReference type="InterPro" id="IPR003311">
    <property type="entry name" value="AUX_IAA"/>
</dbReference>
<evidence type="ECO:0000256" key="7">
    <source>
        <dbReference type="ARBA" id="ARBA00023163"/>
    </source>
</evidence>
<gene>
    <name evidence="13" type="ORF">EJB05_28358</name>
</gene>
<comment type="similarity">
    <text evidence="3 10">Belongs to the Aux/IAA family.</text>
</comment>
<comment type="function">
    <text evidence="1 10">Aux/IAA proteins are short-lived transcriptional factors that function as repressors of early auxin response genes at low auxin concentrations.</text>
</comment>
<dbReference type="SUPFAM" id="SSF54277">
    <property type="entry name" value="CAD &amp; PB1 domains"/>
    <property type="match status" value="1"/>
</dbReference>
<dbReference type="EMBL" id="RWGY01000013">
    <property type="protein sequence ID" value="TVU25847.1"/>
    <property type="molecule type" value="Genomic_DNA"/>
</dbReference>
<keyword evidence="9 10" id="KW-0927">Auxin signaling pathway</keyword>